<dbReference type="Proteomes" id="UP000694941">
    <property type="component" value="Unplaced"/>
</dbReference>
<evidence type="ECO:0000256" key="5">
    <source>
        <dbReference type="ARBA" id="ARBA00022737"/>
    </source>
</evidence>
<evidence type="ECO:0000256" key="7">
    <source>
        <dbReference type="PIRNR" id="PIRNR002496"/>
    </source>
</evidence>
<evidence type="ECO:0000259" key="9">
    <source>
        <dbReference type="PROSITE" id="PS50184"/>
    </source>
</evidence>
<evidence type="ECO:0000256" key="2">
    <source>
        <dbReference type="ARBA" id="ARBA00007156"/>
    </source>
</evidence>
<gene>
    <name evidence="12" type="primary">LOC106465659</name>
</gene>
<dbReference type="SMART" id="SM00754">
    <property type="entry name" value="CHRD"/>
    <property type="match status" value="3"/>
</dbReference>
<evidence type="ECO:0000313" key="12">
    <source>
        <dbReference type="RefSeq" id="XP_022249673.1"/>
    </source>
</evidence>
<proteinExistence type="inferred from homology"/>
<dbReference type="Pfam" id="PF00093">
    <property type="entry name" value="VWC"/>
    <property type="match status" value="2"/>
</dbReference>
<dbReference type="PANTHER" id="PTHR46526:SF1">
    <property type="entry name" value="CHORDIN"/>
    <property type="match status" value="1"/>
</dbReference>
<dbReference type="PROSITE" id="PS50184">
    <property type="entry name" value="VWFC_2"/>
    <property type="match status" value="2"/>
</dbReference>
<evidence type="ECO:0000256" key="8">
    <source>
        <dbReference type="SAM" id="SignalP"/>
    </source>
</evidence>
<evidence type="ECO:0000256" key="3">
    <source>
        <dbReference type="ARBA" id="ARBA00022473"/>
    </source>
</evidence>
<dbReference type="InterPro" id="IPR016353">
    <property type="entry name" value="Chordin"/>
</dbReference>
<feature type="chain" id="PRO_5045782163" evidence="8">
    <location>
        <begin position="25"/>
        <end position="937"/>
    </location>
</feature>
<keyword evidence="11" id="KW-1185">Reference proteome</keyword>
<evidence type="ECO:0000313" key="11">
    <source>
        <dbReference type="Proteomes" id="UP000694941"/>
    </source>
</evidence>
<feature type="domain" description="VWFC" evidence="9">
    <location>
        <begin position="678"/>
        <end position="737"/>
    </location>
</feature>
<dbReference type="GeneID" id="106465659"/>
<dbReference type="PROSITE" id="PS01208">
    <property type="entry name" value="VWFC_1"/>
    <property type="match status" value="2"/>
</dbReference>
<keyword evidence="6" id="KW-0325">Glycoprotein</keyword>
<dbReference type="SMART" id="SM00214">
    <property type="entry name" value="VWC"/>
    <property type="match status" value="3"/>
</dbReference>
<keyword evidence="4" id="KW-0964">Secreted</keyword>
<feature type="signal peptide" evidence="8">
    <location>
        <begin position="1"/>
        <end position="24"/>
    </location>
</feature>
<dbReference type="PIRSF" id="PIRSF002496">
    <property type="entry name" value="Chordin"/>
    <property type="match status" value="1"/>
</dbReference>
<dbReference type="InterPro" id="IPR001007">
    <property type="entry name" value="VWF_dom"/>
</dbReference>
<comment type="subcellular location">
    <subcellularLocation>
        <location evidence="1">Secreted</location>
    </subcellularLocation>
</comment>
<evidence type="ECO:0000256" key="4">
    <source>
        <dbReference type="ARBA" id="ARBA00022525"/>
    </source>
</evidence>
<accession>A0ABM1T1B7</accession>
<dbReference type="PANTHER" id="PTHR46526">
    <property type="entry name" value="CHORDIN"/>
    <property type="match status" value="1"/>
</dbReference>
<sequence>MFRLTTPHILFILWVTLWLTGLHAGKYRNRPPIKGEKSNRRISKQTHCQLGNGSYEIEERWRPDLGPPFGILHCVHCECIAVQRKKKFVARPKCKNIKNFCPTPTCDTPVLLPEHCCKTCPSQGNLAGLEEDLATKKLEEDDDDRKMKELTVLLTGKALSPPVPTEGAARGYFTYMKRNLHYTIHYVGMERPTWVRFTDENRNILEEHKVAEVNFHIEDSKICGVWRDVPKVYRRKLMKGRLYLLLATNHHPDGLVFGRFVRAKEMRLKQEVYSSVLLPDVSRSRETIGGGGIASVFLGQEKMYLNLEFNGIFTHEDARNVNVLIRLHQETSLGTRELLTETFHILSKVDPDYNAAEIRFDLTKSDESMLSRGKLILEITSADGVRVLSGRILPKTTCNIFQAILTTRASEDRYVSNSHPTGFAVLSPRKDGSVAYSVYTERLSGPLLKLALKTAGPTNADMKTLSEVDKLYIKDSWTNGTFSNVSTGVAESLLLDDLHLHLPTMKHRRELIGRIRQRLYTEAFLNGHPFLLHGNNSATGQVWLYIDSLCHLHYEVFVSGIANDESLPNGRIRRHLVELMEVPINHHKRNKKRVLKKFDGEEVGDILEDLTRNTFANLDYGKSSFLVTTKTQGFGKSVELETQLNGLPVPENCYSHKQKTGSEVYFPGDSKLPVEKDNKCYFEKKEYEDGYQWLSPHDACVMCFCKRGKIECDKTVCPPSECESPITVAKECCPMCPEDNHLLNKDVSKSRGCYFHGDKKFHLAGTRWHPYIPPFGFSRCAICKCDAKSQRVMCRRKKCPVLPCAEDDTYREHPLDCCKKCKKNHRPDQLGDEAHSKNPHEILAAGGCRFRGEIRTNGSEWHPTVQPWGEITCINCHCKDGRARCKRMKCPKLTCVVKVHPENECCSRCLDPSEIKMKGNLHHQGWRRRRRRDREEH</sequence>
<evidence type="ECO:0000256" key="1">
    <source>
        <dbReference type="ARBA" id="ARBA00004613"/>
    </source>
</evidence>
<dbReference type="RefSeq" id="XP_022249673.1">
    <property type="nucleotide sequence ID" value="XM_022393965.1"/>
</dbReference>
<protein>
    <submittedName>
        <fullName evidence="12">Chordin-like isoform X1</fullName>
    </submittedName>
</protein>
<dbReference type="SUPFAM" id="SSF57603">
    <property type="entry name" value="FnI-like domain"/>
    <property type="match status" value="3"/>
</dbReference>
<keyword evidence="5" id="KW-0677">Repeat</keyword>
<evidence type="ECO:0000259" key="10">
    <source>
        <dbReference type="PROSITE" id="PS50933"/>
    </source>
</evidence>
<feature type="domain" description="CHRD" evidence="10">
    <location>
        <begin position="397"/>
        <end position="520"/>
    </location>
</feature>
<feature type="domain" description="CHRD" evidence="10">
    <location>
        <begin position="146"/>
        <end position="265"/>
    </location>
</feature>
<comment type="similarity">
    <text evidence="2 7">Belongs to the chordin family.</text>
</comment>
<evidence type="ECO:0000256" key="6">
    <source>
        <dbReference type="ARBA" id="ARBA00023180"/>
    </source>
</evidence>
<reference evidence="12" key="1">
    <citation type="submission" date="2025-08" db="UniProtKB">
        <authorList>
            <consortium name="RefSeq"/>
        </authorList>
    </citation>
    <scope>IDENTIFICATION</scope>
    <source>
        <tissue evidence="12">Muscle</tissue>
    </source>
</reference>
<organism evidence="11 12">
    <name type="scientific">Limulus polyphemus</name>
    <name type="common">Atlantic horseshoe crab</name>
    <dbReference type="NCBI Taxonomy" id="6850"/>
    <lineage>
        <taxon>Eukaryota</taxon>
        <taxon>Metazoa</taxon>
        <taxon>Ecdysozoa</taxon>
        <taxon>Arthropoda</taxon>
        <taxon>Chelicerata</taxon>
        <taxon>Merostomata</taxon>
        <taxon>Xiphosura</taxon>
        <taxon>Limulidae</taxon>
        <taxon>Limulus</taxon>
    </lineage>
</organism>
<dbReference type="PROSITE" id="PS50933">
    <property type="entry name" value="CHRD"/>
    <property type="match status" value="2"/>
</dbReference>
<keyword evidence="3 7" id="KW-0217">Developmental protein</keyword>
<keyword evidence="8" id="KW-0732">Signal</keyword>
<feature type="domain" description="VWFC" evidence="9">
    <location>
        <begin position="846"/>
        <end position="910"/>
    </location>
</feature>
<dbReference type="InterPro" id="IPR010895">
    <property type="entry name" value="CHRD"/>
</dbReference>
<name>A0ABM1T1B7_LIMPO</name>
<dbReference type="InterPro" id="IPR052278">
    <property type="entry name" value="Chordin-like_regulators"/>
</dbReference>
<dbReference type="Gene3D" id="6.20.200.20">
    <property type="match status" value="2"/>
</dbReference>